<dbReference type="PIRSF" id="PIRSF006181">
    <property type="entry name" value="EbsC_YbaK"/>
    <property type="match status" value="1"/>
</dbReference>
<dbReference type="GO" id="GO:0002161">
    <property type="term" value="F:aminoacyl-tRNA deacylase activity"/>
    <property type="evidence" value="ECO:0007669"/>
    <property type="project" value="InterPro"/>
</dbReference>
<gene>
    <name evidence="6" type="primary">ybaK</name>
    <name evidence="6" type="ORF">GN277_12100</name>
</gene>
<dbReference type="InterPro" id="IPR036754">
    <property type="entry name" value="YbaK/aa-tRNA-synt-asso_dom_sf"/>
</dbReference>
<reference evidence="6 7" key="1">
    <citation type="submission" date="2019-12" db="EMBL/GenBank/DDBJ databases">
        <title>Sporaefaciens musculi gen. nov., sp. nov., a novel bacterium isolated from the caecum of an obese mouse.</title>
        <authorList>
            <person name="Rasmussen T.S."/>
            <person name="Streidl T."/>
            <person name="Hitch T.C.A."/>
            <person name="Wortmann E."/>
            <person name="Deptula P."/>
            <person name="Hansen M."/>
            <person name="Nielsen D.S."/>
            <person name="Clavel T."/>
            <person name="Vogensen F.K."/>
        </authorList>
    </citation>
    <scope>NUCLEOTIDE SEQUENCE [LARGE SCALE GENOMIC DNA]</scope>
    <source>
        <strain evidence="6 7">WCA-9-b2</strain>
    </source>
</reference>
<comment type="similarity">
    <text evidence="1 4">Belongs to the prolyl-tRNA editing family. YbaK/EbsC subfamily.</text>
</comment>
<keyword evidence="3 4" id="KW-0456">Lyase</keyword>
<dbReference type="InterPro" id="IPR007214">
    <property type="entry name" value="YbaK/aa-tRNA-synth-assoc-dom"/>
</dbReference>
<evidence type="ECO:0000313" key="7">
    <source>
        <dbReference type="Proteomes" id="UP000460412"/>
    </source>
</evidence>
<keyword evidence="7" id="KW-1185">Reference proteome</keyword>
<evidence type="ECO:0000256" key="2">
    <source>
        <dbReference type="ARBA" id="ARBA00022917"/>
    </source>
</evidence>
<protein>
    <recommendedName>
        <fullName evidence="4">Cys-tRNA(Pro)/Cys-tRNA(Cys) deacylase</fullName>
        <ecNumber evidence="4">4.2.-.-</ecNumber>
    </recommendedName>
</protein>
<dbReference type="SUPFAM" id="SSF55826">
    <property type="entry name" value="YbaK/ProRS associated domain"/>
    <property type="match status" value="1"/>
</dbReference>
<dbReference type="PANTHER" id="PTHR30411">
    <property type="entry name" value="CYTOPLASMIC PROTEIN"/>
    <property type="match status" value="1"/>
</dbReference>
<evidence type="ECO:0000256" key="4">
    <source>
        <dbReference type="PIRNR" id="PIRNR006181"/>
    </source>
</evidence>
<dbReference type="AlphaFoldDB" id="A0A7X3SJ82"/>
<dbReference type="EMBL" id="WUQX01000001">
    <property type="protein sequence ID" value="MXP76105.1"/>
    <property type="molecule type" value="Genomic_DNA"/>
</dbReference>
<keyword evidence="2 4" id="KW-0648">Protein biosynthesis</keyword>
<feature type="domain" description="YbaK/aminoacyl-tRNA synthetase-associated" evidence="5">
    <location>
        <begin position="36"/>
        <end position="148"/>
    </location>
</feature>
<dbReference type="InterPro" id="IPR004369">
    <property type="entry name" value="Prolyl-tRNA_editing_YbaK/EbsC"/>
</dbReference>
<dbReference type="EC" id="4.2.-.-" evidence="4"/>
<dbReference type="CDD" id="cd00002">
    <property type="entry name" value="YbaK_deacylase"/>
    <property type="match status" value="1"/>
</dbReference>
<sequence>MSKKEVKTNAMRILDRQKIPYEYEEYECEDFTDGIQVADQLGYDHALVYKTLVTTGKSGQHYVFVIPIEEEIDFKKAARVVGEKSLELLHLKSLTQVTGYVRGGCTAIGMKKQYPTVIHEAACGLEYIHVSGGKLGMQLKLSPDDLRRAANAQYADVIHI</sequence>
<evidence type="ECO:0000256" key="1">
    <source>
        <dbReference type="ARBA" id="ARBA00009798"/>
    </source>
</evidence>
<accession>A0A7X3SJ82</accession>
<dbReference type="RefSeq" id="WP_159751276.1">
    <property type="nucleotide sequence ID" value="NZ_CASSPE010000182.1"/>
</dbReference>
<dbReference type="NCBIfam" id="TIGR00011">
    <property type="entry name" value="YbaK_EbsC"/>
    <property type="match status" value="1"/>
</dbReference>
<dbReference type="Proteomes" id="UP000460412">
    <property type="component" value="Unassembled WGS sequence"/>
</dbReference>
<comment type="caution">
    <text evidence="6">The sequence shown here is derived from an EMBL/GenBank/DDBJ whole genome shotgun (WGS) entry which is preliminary data.</text>
</comment>
<evidence type="ECO:0000256" key="3">
    <source>
        <dbReference type="ARBA" id="ARBA00023239"/>
    </source>
</evidence>
<evidence type="ECO:0000313" key="6">
    <source>
        <dbReference type="EMBL" id="MXP76105.1"/>
    </source>
</evidence>
<evidence type="ECO:0000259" key="5">
    <source>
        <dbReference type="Pfam" id="PF04073"/>
    </source>
</evidence>
<dbReference type="PANTHER" id="PTHR30411:SF0">
    <property type="entry name" value="CYS-TRNA(PRO)_CYS-TRNA(CYS) DEACYLASE YBAK"/>
    <property type="match status" value="1"/>
</dbReference>
<dbReference type="Pfam" id="PF04073">
    <property type="entry name" value="tRNA_edit"/>
    <property type="match status" value="1"/>
</dbReference>
<dbReference type="Gene3D" id="3.90.960.10">
    <property type="entry name" value="YbaK/aminoacyl-tRNA synthetase-associated domain"/>
    <property type="match status" value="1"/>
</dbReference>
<proteinExistence type="inferred from homology"/>
<name>A0A7X3SJ82_9FIRM</name>
<organism evidence="6 7">
    <name type="scientific">Sporofaciens musculi</name>
    <dbReference type="NCBI Taxonomy" id="2681861"/>
    <lineage>
        <taxon>Bacteria</taxon>
        <taxon>Bacillati</taxon>
        <taxon>Bacillota</taxon>
        <taxon>Clostridia</taxon>
        <taxon>Lachnospirales</taxon>
        <taxon>Lachnospiraceae</taxon>
        <taxon>Sporofaciens</taxon>
    </lineage>
</organism>
<dbReference type="GO" id="GO:0016829">
    <property type="term" value="F:lyase activity"/>
    <property type="evidence" value="ECO:0007669"/>
    <property type="project" value="UniProtKB-KW"/>
</dbReference>
<dbReference type="GO" id="GO:0006412">
    <property type="term" value="P:translation"/>
    <property type="evidence" value="ECO:0007669"/>
    <property type="project" value="UniProtKB-KW"/>
</dbReference>